<dbReference type="GO" id="GO:0005634">
    <property type="term" value="C:nucleus"/>
    <property type="evidence" value="ECO:0007669"/>
    <property type="project" value="TreeGrafter"/>
</dbReference>
<reference evidence="1" key="1">
    <citation type="submission" date="2022-02" db="EMBL/GenBank/DDBJ databases">
        <authorList>
            <person name="Henning P.M."/>
            <person name="McCubbin A.G."/>
            <person name="Shore J.S."/>
        </authorList>
    </citation>
    <scope>NUCLEOTIDE SEQUENCE</scope>
    <source>
        <strain evidence="1">F60SS</strain>
        <tissue evidence="1">Leaves</tissue>
    </source>
</reference>
<proteinExistence type="predicted"/>
<dbReference type="Proteomes" id="UP001141552">
    <property type="component" value="Unassembled WGS sequence"/>
</dbReference>
<dbReference type="PANTHER" id="PTHR31728">
    <property type="entry name" value="ABRAXAS FAMILY MEMBER"/>
    <property type="match status" value="1"/>
</dbReference>
<organism evidence="1 2">
    <name type="scientific">Turnera subulata</name>
    <dbReference type="NCBI Taxonomy" id="218843"/>
    <lineage>
        <taxon>Eukaryota</taxon>
        <taxon>Viridiplantae</taxon>
        <taxon>Streptophyta</taxon>
        <taxon>Embryophyta</taxon>
        <taxon>Tracheophyta</taxon>
        <taxon>Spermatophyta</taxon>
        <taxon>Magnoliopsida</taxon>
        <taxon>eudicotyledons</taxon>
        <taxon>Gunneridae</taxon>
        <taxon>Pentapetalae</taxon>
        <taxon>rosids</taxon>
        <taxon>fabids</taxon>
        <taxon>Malpighiales</taxon>
        <taxon>Passifloraceae</taxon>
        <taxon>Turnera</taxon>
    </lineage>
</organism>
<dbReference type="CDD" id="cd23656">
    <property type="entry name" value="Abraxas_plant"/>
    <property type="match status" value="1"/>
</dbReference>
<accession>A0A9Q0JJE4</accession>
<comment type="caution">
    <text evidence="1">The sequence shown here is derived from an EMBL/GenBank/DDBJ whole genome shotgun (WGS) entry which is preliminary data.</text>
</comment>
<sequence>MDDLPLEKIAISGPTLASMMQRLSSSRGDVDGLLFGHVTRITPSTLSDDTSPSFDGPSDSSHLVATVTSFLCPSSSPLSFYDSLGRLNAPSLSRLLPSPSSSAIAADGGSHFLGWLSFRRRSQTRPSMREYSVSHSLSRSSHLSFPVANSETAPVTLTPCIFLLFATPVHDQAIHTHDYRAYQFRLSTTSFEPKPIDIVNIGPAFRGHYESFSPNSAFPMLNCEMRGSSSPMVEEDRSAEEQKQLDLCAEGFDVGDLKRLMGVEATGYTRGLEDLYEKMLVKIDGLARQVESSNAQVIEQEKRIKDLRYKAAARSGAE</sequence>
<dbReference type="PANTHER" id="PTHR31728:SF5">
    <property type="entry name" value="OS07G0540200 PROTEIN"/>
    <property type="match status" value="1"/>
</dbReference>
<dbReference type="OrthoDB" id="6358435at2759"/>
<dbReference type="PRINTS" id="PR02054">
    <property type="entry name" value="FAM175PLANT"/>
</dbReference>
<dbReference type="AlphaFoldDB" id="A0A9Q0JJE4"/>
<evidence type="ECO:0000313" key="2">
    <source>
        <dbReference type="Proteomes" id="UP001141552"/>
    </source>
</evidence>
<dbReference type="Pfam" id="PF21125">
    <property type="entry name" value="MPN_2A_DUB_like"/>
    <property type="match status" value="1"/>
</dbReference>
<dbReference type="InterPro" id="IPR023238">
    <property type="entry name" value="FAM175"/>
</dbReference>
<name>A0A9Q0JJE4_9ROSI</name>
<gene>
    <name evidence="1" type="ORF">Tsubulata_041422</name>
</gene>
<dbReference type="GO" id="GO:0031593">
    <property type="term" value="F:polyubiquitin modification-dependent protein binding"/>
    <property type="evidence" value="ECO:0007669"/>
    <property type="project" value="TreeGrafter"/>
</dbReference>
<dbReference type="InterPro" id="IPR023241">
    <property type="entry name" value="FAM175_plant"/>
</dbReference>
<evidence type="ECO:0000313" key="1">
    <source>
        <dbReference type="EMBL" id="KAJ4842850.1"/>
    </source>
</evidence>
<protein>
    <submittedName>
        <fullName evidence="1">Uncharacterized protein</fullName>
    </submittedName>
</protein>
<dbReference type="EMBL" id="JAKUCV010002377">
    <property type="protein sequence ID" value="KAJ4842850.1"/>
    <property type="molecule type" value="Genomic_DNA"/>
</dbReference>
<reference evidence="1" key="2">
    <citation type="journal article" date="2023" name="Plants (Basel)">
        <title>Annotation of the Turnera subulata (Passifloraceae) Draft Genome Reveals the S-Locus Evolved after the Divergence of Turneroideae from Passifloroideae in a Stepwise Manner.</title>
        <authorList>
            <person name="Henning P.M."/>
            <person name="Roalson E.H."/>
            <person name="Mir W."/>
            <person name="McCubbin A.G."/>
            <person name="Shore J.S."/>
        </authorList>
    </citation>
    <scope>NUCLEOTIDE SEQUENCE</scope>
    <source>
        <strain evidence="1">F60SS</strain>
    </source>
</reference>
<dbReference type="PRINTS" id="PR02051">
    <property type="entry name" value="PROTEINF175"/>
</dbReference>
<keyword evidence="2" id="KW-1185">Reference proteome</keyword>